<reference evidence="1 2" key="2">
    <citation type="journal article" date="2022" name="Mol. Ecol. Resour.">
        <title>The genomes of chicory, endive, great burdock and yacon provide insights into Asteraceae paleo-polyploidization history and plant inulin production.</title>
        <authorList>
            <person name="Fan W."/>
            <person name="Wang S."/>
            <person name="Wang H."/>
            <person name="Wang A."/>
            <person name="Jiang F."/>
            <person name="Liu H."/>
            <person name="Zhao H."/>
            <person name="Xu D."/>
            <person name="Zhang Y."/>
        </authorList>
    </citation>
    <scope>NUCLEOTIDE SEQUENCE [LARGE SCALE GENOMIC DNA]</scope>
    <source>
        <strain evidence="2">cv. Yunnan</strain>
        <tissue evidence="1">Leaves</tissue>
    </source>
</reference>
<name>A0ACB9IH67_9ASTR</name>
<comment type="caution">
    <text evidence="1">The sequence shown here is derived from an EMBL/GenBank/DDBJ whole genome shotgun (WGS) entry which is preliminary data.</text>
</comment>
<sequence>MLNSVINAGNNGGGGGGGRKQDRRTAQASSRKGCMRGKGGPENASCTYKGVRQRTWGKWVSEIREPNRGSRIWLGTFNSAREAAIVYDAAARRLYGPNAHVNLPDEAANAPPPPPAVEEAAKEAGYHRAIQQMKKQHEFERQIQIYMQQQQQQQTIKVESVTIPEIPDLNGHTIESCHSLTGENFVEPKPSNGNLNANLPDFDDSGLWTEAASTMDYQSQVIDPGIGASAFNDTIGIELNHPLMV</sequence>
<dbReference type="Proteomes" id="UP001056120">
    <property type="component" value="Linkage Group LG08"/>
</dbReference>
<dbReference type="EMBL" id="CM042025">
    <property type="protein sequence ID" value="KAI3807345.1"/>
    <property type="molecule type" value="Genomic_DNA"/>
</dbReference>
<organism evidence="1 2">
    <name type="scientific">Smallanthus sonchifolius</name>
    <dbReference type="NCBI Taxonomy" id="185202"/>
    <lineage>
        <taxon>Eukaryota</taxon>
        <taxon>Viridiplantae</taxon>
        <taxon>Streptophyta</taxon>
        <taxon>Embryophyta</taxon>
        <taxon>Tracheophyta</taxon>
        <taxon>Spermatophyta</taxon>
        <taxon>Magnoliopsida</taxon>
        <taxon>eudicotyledons</taxon>
        <taxon>Gunneridae</taxon>
        <taxon>Pentapetalae</taxon>
        <taxon>asterids</taxon>
        <taxon>campanulids</taxon>
        <taxon>Asterales</taxon>
        <taxon>Asteraceae</taxon>
        <taxon>Asteroideae</taxon>
        <taxon>Heliantheae alliance</taxon>
        <taxon>Millerieae</taxon>
        <taxon>Smallanthus</taxon>
    </lineage>
</organism>
<evidence type="ECO:0000313" key="2">
    <source>
        <dbReference type="Proteomes" id="UP001056120"/>
    </source>
</evidence>
<proteinExistence type="predicted"/>
<evidence type="ECO:0000313" key="1">
    <source>
        <dbReference type="EMBL" id="KAI3807345.1"/>
    </source>
</evidence>
<gene>
    <name evidence="1" type="ORF">L1987_23272</name>
</gene>
<protein>
    <submittedName>
        <fullName evidence="1">Uncharacterized protein</fullName>
    </submittedName>
</protein>
<reference evidence="2" key="1">
    <citation type="journal article" date="2022" name="Mol. Ecol. Resour.">
        <title>The genomes of chicory, endive, great burdock and yacon provide insights into Asteraceae palaeo-polyploidization history and plant inulin production.</title>
        <authorList>
            <person name="Fan W."/>
            <person name="Wang S."/>
            <person name="Wang H."/>
            <person name="Wang A."/>
            <person name="Jiang F."/>
            <person name="Liu H."/>
            <person name="Zhao H."/>
            <person name="Xu D."/>
            <person name="Zhang Y."/>
        </authorList>
    </citation>
    <scope>NUCLEOTIDE SEQUENCE [LARGE SCALE GENOMIC DNA]</scope>
    <source>
        <strain evidence="2">cv. Yunnan</strain>
    </source>
</reference>
<accession>A0ACB9IH67</accession>
<keyword evidence="2" id="KW-1185">Reference proteome</keyword>